<proteinExistence type="predicted"/>
<evidence type="ECO:0000259" key="2">
    <source>
        <dbReference type="Pfam" id="PF25298"/>
    </source>
</evidence>
<evidence type="ECO:0000313" key="3">
    <source>
        <dbReference type="EMBL" id="CAH0406817.1"/>
    </source>
</evidence>
<sequence>MNRSISDTDLVDVIGEHSSPKRISRRQKRGREQHDFDDEFKLFRDEMKNMIASLLSIQEKELKKISSTQLEIKETNNNIETSLNFVTQQNEELKKKIEKLEQQSTKDREYINILEDKIEDLQRAHRKTNLEIKNMPKLPNENLVNMVKELGKTIKCDVNENDIKDIYRVPSKKSDKSENTPIIVELSSKMLKTEILRMTKVFNRTYKEKLRAKHLGATKSEETAVFISEQLTAKGARLFFLARDAARTQSYKYCWTSYGRVYLRKEDNSPIIILKDESQIHNLTLMI</sequence>
<dbReference type="Proteomes" id="UP001153292">
    <property type="component" value="Chromosome 7"/>
</dbReference>
<keyword evidence="1" id="KW-0175">Coiled coil</keyword>
<accession>A0ABN8BAG3</accession>
<dbReference type="EMBL" id="OU963900">
    <property type="protein sequence ID" value="CAH0406817.1"/>
    <property type="molecule type" value="Genomic_DNA"/>
</dbReference>
<evidence type="ECO:0000313" key="4">
    <source>
        <dbReference type="Proteomes" id="UP001153292"/>
    </source>
</evidence>
<feature type="coiled-coil region" evidence="1">
    <location>
        <begin position="76"/>
        <end position="131"/>
    </location>
</feature>
<dbReference type="Pfam" id="PF25298">
    <property type="entry name" value="Baculo_FP_2nd"/>
    <property type="match status" value="1"/>
</dbReference>
<reference evidence="3" key="1">
    <citation type="submission" date="2021-12" db="EMBL/GenBank/DDBJ databases">
        <authorList>
            <person name="King R."/>
        </authorList>
    </citation>
    <scope>NUCLEOTIDE SEQUENCE</scope>
</reference>
<protein>
    <recommendedName>
        <fullName evidence="2">FP protein C-terminal domain-containing protein</fullName>
    </recommendedName>
</protein>
<name>A0ABN8BAG3_CHISP</name>
<gene>
    <name evidence="3" type="ORF">CHILSU_LOCUS10206</name>
</gene>
<feature type="domain" description="FP protein C-terminal" evidence="2">
    <location>
        <begin position="232"/>
        <end position="283"/>
    </location>
</feature>
<evidence type="ECO:0000256" key="1">
    <source>
        <dbReference type="SAM" id="Coils"/>
    </source>
</evidence>
<dbReference type="Gene3D" id="6.10.250.1080">
    <property type="match status" value="1"/>
</dbReference>
<dbReference type="InterPro" id="IPR057251">
    <property type="entry name" value="FP_C"/>
</dbReference>
<organism evidence="3 4">
    <name type="scientific">Chilo suppressalis</name>
    <name type="common">Asiatic rice borer moth</name>
    <dbReference type="NCBI Taxonomy" id="168631"/>
    <lineage>
        <taxon>Eukaryota</taxon>
        <taxon>Metazoa</taxon>
        <taxon>Ecdysozoa</taxon>
        <taxon>Arthropoda</taxon>
        <taxon>Hexapoda</taxon>
        <taxon>Insecta</taxon>
        <taxon>Pterygota</taxon>
        <taxon>Neoptera</taxon>
        <taxon>Endopterygota</taxon>
        <taxon>Lepidoptera</taxon>
        <taxon>Glossata</taxon>
        <taxon>Ditrysia</taxon>
        <taxon>Pyraloidea</taxon>
        <taxon>Crambidae</taxon>
        <taxon>Crambinae</taxon>
        <taxon>Chilo</taxon>
    </lineage>
</organism>
<keyword evidence="4" id="KW-1185">Reference proteome</keyword>